<dbReference type="SMART" id="SM00355">
    <property type="entry name" value="ZnF_C2H2"/>
    <property type="match status" value="2"/>
</dbReference>
<keyword evidence="5" id="KW-0862">Zinc</keyword>
<dbReference type="AlphaFoldDB" id="A0A183EB19"/>
<dbReference type="Gene3D" id="3.30.160.60">
    <property type="entry name" value="Classic Zinc Finger"/>
    <property type="match status" value="2"/>
</dbReference>
<evidence type="ECO:0000259" key="11">
    <source>
        <dbReference type="PROSITE" id="PS50157"/>
    </source>
</evidence>
<dbReference type="PROSITE" id="PS00028">
    <property type="entry name" value="ZINC_FINGER_C2H2_1"/>
    <property type="match status" value="1"/>
</dbReference>
<evidence type="ECO:0000256" key="3">
    <source>
        <dbReference type="ARBA" id="ARBA00022737"/>
    </source>
</evidence>
<feature type="domain" description="C2H2-type" evidence="11">
    <location>
        <begin position="82"/>
        <end position="108"/>
    </location>
</feature>
<sequence length="154" mass="17909">LASECYLRQIYLPENEIFFSNHTHLAQSSTSRRSEHGRTLQYDPNTPTLRTLLQPPPLHSPEVTWLPVLPHEKIPKNMKCPMRCAICNRVFGQCHMVAHERTHTGERPFRCPICFRRFSMKANMKMHVMSVHGISDPHEMELLTESAIMEPQHP</sequence>
<evidence type="ECO:0000256" key="6">
    <source>
        <dbReference type="ARBA" id="ARBA00023015"/>
    </source>
</evidence>
<dbReference type="Pfam" id="PF13894">
    <property type="entry name" value="zf-C2H2_4"/>
    <property type="match status" value="1"/>
</dbReference>
<accession>A0A183EB19</accession>
<comment type="similarity">
    <text evidence="9">Belongs to the sal C2H2-type zinc-finger protein family.</text>
</comment>
<proteinExistence type="inferred from homology"/>
<keyword evidence="6" id="KW-0805">Transcription regulation</keyword>
<keyword evidence="4 10" id="KW-0863">Zinc-finger</keyword>
<evidence type="ECO:0000256" key="5">
    <source>
        <dbReference type="ARBA" id="ARBA00022833"/>
    </source>
</evidence>
<evidence type="ECO:0000256" key="8">
    <source>
        <dbReference type="ARBA" id="ARBA00023242"/>
    </source>
</evidence>
<evidence type="ECO:0000256" key="10">
    <source>
        <dbReference type="PROSITE-ProRule" id="PRU00042"/>
    </source>
</evidence>
<keyword evidence="3" id="KW-0677">Repeat</keyword>
<keyword evidence="7" id="KW-0804">Transcription</keyword>
<evidence type="ECO:0000256" key="7">
    <source>
        <dbReference type="ARBA" id="ARBA00023163"/>
    </source>
</evidence>
<evidence type="ECO:0000256" key="2">
    <source>
        <dbReference type="ARBA" id="ARBA00022723"/>
    </source>
</evidence>
<keyword evidence="8" id="KW-0539">Nucleus</keyword>
<evidence type="ECO:0000256" key="1">
    <source>
        <dbReference type="ARBA" id="ARBA00004123"/>
    </source>
</evidence>
<dbReference type="WBParaSite" id="GPUH_0001818501-mRNA-1">
    <property type="protein sequence ID" value="GPUH_0001818501-mRNA-1"/>
    <property type="gene ID" value="GPUH_0001818501"/>
</dbReference>
<dbReference type="PANTHER" id="PTHR23233">
    <property type="entry name" value="SAL-LIKE PROTEIN"/>
    <property type="match status" value="1"/>
</dbReference>
<dbReference type="InterPro" id="IPR013087">
    <property type="entry name" value="Znf_C2H2_type"/>
</dbReference>
<protein>
    <submittedName>
        <fullName evidence="12">C2H2-type domain-containing protein</fullName>
    </submittedName>
</protein>
<dbReference type="PANTHER" id="PTHR23233:SF84">
    <property type="entry name" value="FI23031P1"/>
    <property type="match status" value="1"/>
</dbReference>
<dbReference type="GO" id="GO:0000978">
    <property type="term" value="F:RNA polymerase II cis-regulatory region sequence-specific DNA binding"/>
    <property type="evidence" value="ECO:0007669"/>
    <property type="project" value="TreeGrafter"/>
</dbReference>
<keyword evidence="2" id="KW-0479">Metal-binding</keyword>
<evidence type="ECO:0000256" key="4">
    <source>
        <dbReference type="ARBA" id="ARBA00022771"/>
    </source>
</evidence>
<organism evidence="12">
    <name type="scientific">Gongylonema pulchrum</name>
    <dbReference type="NCBI Taxonomy" id="637853"/>
    <lineage>
        <taxon>Eukaryota</taxon>
        <taxon>Metazoa</taxon>
        <taxon>Ecdysozoa</taxon>
        <taxon>Nematoda</taxon>
        <taxon>Chromadorea</taxon>
        <taxon>Rhabditida</taxon>
        <taxon>Spirurina</taxon>
        <taxon>Spiruromorpha</taxon>
        <taxon>Spiruroidea</taxon>
        <taxon>Gongylonematidae</taxon>
        <taxon>Gongylonema</taxon>
    </lineage>
</organism>
<comment type="subcellular location">
    <subcellularLocation>
        <location evidence="1">Nucleus</location>
    </subcellularLocation>
</comment>
<evidence type="ECO:0000313" key="12">
    <source>
        <dbReference type="WBParaSite" id="GPUH_0001818501-mRNA-1"/>
    </source>
</evidence>
<dbReference type="SUPFAM" id="SSF57667">
    <property type="entry name" value="beta-beta-alpha zinc fingers"/>
    <property type="match status" value="1"/>
</dbReference>
<dbReference type="GO" id="GO:0005634">
    <property type="term" value="C:nucleus"/>
    <property type="evidence" value="ECO:0007669"/>
    <property type="project" value="UniProtKB-SubCell"/>
</dbReference>
<dbReference type="PROSITE" id="PS50157">
    <property type="entry name" value="ZINC_FINGER_C2H2_2"/>
    <property type="match status" value="2"/>
</dbReference>
<evidence type="ECO:0000256" key="9">
    <source>
        <dbReference type="ARBA" id="ARBA00038474"/>
    </source>
</evidence>
<dbReference type="FunFam" id="3.30.160.60:FF:000130">
    <property type="entry name" value="Spalt-like transcription factor 4"/>
    <property type="match status" value="1"/>
</dbReference>
<name>A0A183EB19_9BILA</name>
<dbReference type="InterPro" id="IPR051565">
    <property type="entry name" value="Sal_C2H2-zinc-finger"/>
</dbReference>
<reference evidence="12" key="1">
    <citation type="submission" date="2016-06" db="UniProtKB">
        <authorList>
            <consortium name="WormBaseParasite"/>
        </authorList>
    </citation>
    <scope>IDENTIFICATION</scope>
</reference>
<dbReference type="InterPro" id="IPR036236">
    <property type="entry name" value="Znf_C2H2_sf"/>
</dbReference>
<dbReference type="GO" id="GO:0000981">
    <property type="term" value="F:DNA-binding transcription factor activity, RNA polymerase II-specific"/>
    <property type="evidence" value="ECO:0007669"/>
    <property type="project" value="TreeGrafter"/>
</dbReference>
<dbReference type="GO" id="GO:0008270">
    <property type="term" value="F:zinc ion binding"/>
    <property type="evidence" value="ECO:0007669"/>
    <property type="project" value="UniProtKB-KW"/>
</dbReference>
<feature type="domain" description="C2H2-type" evidence="11">
    <location>
        <begin position="109"/>
        <end position="137"/>
    </location>
</feature>